<dbReference type="AlphaFoldDB" id="Q59F85"/>
<evidence type="ECO:0000256" key="1">
    <source>
        <dbReference type="SAM" id="MobiDB-lite"/>
    </source>
</evidence>
<dbReference type="PROSITE" id="PS51463">
    <property type="entry name" value="P_GLUCOSE_ISOMERASE_3"/>
    <property type="match status" value="1"/>
</dbReference>
<proteinExistence type="evidence at transcript level"/>
<dbReference type="EMBL" id="AB209575">
    <property type="protein sequence ID" value="BAD92812.1"/>
    <property type="molecule type" value="mRNA"/>
</dbReference>
<dbReference type="GO" id="GO:0006096">
    <property type="term" value="P:glycolytic process"/>
    <property type="evidence" value="ECO:0007669"/>
    <property type="project" value="InterPro"/>
</dbReference>
<dbReference type="Pfam" id="PF00342">
    <property type="entry name" value="PGI"/>
    <property type="match status" value="1"/>
</dbReference>
<evidence type="ECO:0000313" key="2">
    <source>
        <dbReference type="EMBL" id="BAD92812.1"/>
    </source>
</evidence>
<feature type="non-terminal residue" evidence="2">
    <location>
        <position position="1"/>
    </location>
</feature>
<accession>Q59F85</accession>
<name>Q59F85_HUMAN</name>
<feature type="region of interest" description="Disordered" evidence="1">
    <location>
        <begin position="1"/>
        <end position="91"/>
    </location>
</feature>
<organism evidence="2">
    <name type="scientific">Homo sapiens</name>
    <name type="common">Human</name>
    <dbReference type="NCBI Taxonomy" id="9606"/>
    <lineage>
        <taxon>Eukaryota</taxon>
        <taxon>Metazoa</taxon>
        <taxon>Chordata</taxon>
        <taxon>Craniata</taxon>
        <taxon>Vertebrata</taxon>
        <taxon>Euteleostomi</taxon>
        <taxon>Mammalia</taxon>
        <taxon>Eutheria</taxon>
        <taxon>Euarchontoglires</taxon>
        <taxon>Primates</taxon>
        <taxon>Haplorrhini</taxon>
        <taxon>Catarrhini</taxon>
        <taxon>Hominidae</taxon>
        <taxon>Homo</taxon>
    </lineage>
</organism>
<dbReference type="Gene3D" id="3.40.50.10490">
    <property type="entry name" value="Glucose-6-phosphate isomerase like protein, domain 1"/>
    <property type="match status" value="1"/>
</dbReference>
<reference evidence="2" key="1">
    <citation type="submission" date="2005-03" db="EMBL/GenBank/DDBJ databases">
        <title>Homo sapiens protein coding cDNA.</title>
        <authorList>
            <person name="Totoki Y."/>
            <person name="Toyoda A."/>
            <person name="Takeda T."/>
            <person name="Sakaki Y."/>
            <person name="Tanaka A."/>
            <person name="Yokoyama S."/>
            <person name="Ohara O."/>
            <person name="Nagase T."/>
            <person name="Kikuno R.F."/>
        </authorList>
    </citation>
    <scope>NUCLEOTIDE SEQUENCE</scope>
    <source>
        <tissue evidence="2">Spleen</tissue>
    </source>
</reference>
<feature type="compositionally biased region" description="Gly residues" evidence="1">
    <location>
        <begin position="60"/>
        <end position="73"/>
    </location>
</feature>
<sequence length="520" mass="55686">SRHGRSHPGPPVPEAAAMVPRAPLRAEPAPPLRCQQGPLQPLQVRAGRRRGLPRAAPGTGHAGLGSGGGGSGARGPQSPTSRPRTGAQAESALRPWSLLGVRSWGLAASPGVSAPGLLRYEEKRAPPWGHFPSSSPCSSGHLSRGSFRSCEERPWLTQQAGKGCPFPSAPGHMSLGASAGRAARAGVFEGAGWKDGDVGRDSCRRHLCTTGKWEGVFEQIMGGSAAKGALITDTGGGGGGERLWLRARRPDGHPCHLDGCLSNLRQKVEALGRGGPPLQSGLLIQGLPASTVCEDGFFLWAAVADHPGGPAGDRHHHCAGWPRPLWGVGQGGCFFWEQLLLRAWLPARETRVWSAASPSFCSLTLNTNHGHILVDYSKNLVTEDVMRMLVDLAKSRGVEAARERMFNGEKINYTEVSRPHIPSGASFLPFGVYLTVSRITLCLHPFSWAMLLLNEGPEGLFPPACSRALGCAFHKIGLVSSLEWFPVSAWEEHISYPQGEFLKADIFLEKLTLIYPQCKF</sequence>
<dbReference type="InterPro" id="IPR046348">
    <property type="entry name" value="SIS_dom_sf"/>
</dbReference>
<keyword evidence="2" id="KW-0413">Isomerase</keyword>
<protein>
    <submittedName>
        <fullName evidence="2">Glucose phosphate isomerase variant</fullName>
    </submittedName>
</protein>
<dbReference type="GO" id="GO:0006094">
    <property type="term" value="P:gluconeogenesis"/>
    <property type="evidence" value="ECO:0007669"/>
    <property type="project" value="InterPro"/>
</dbReference>
<dbReference type="ProteomicsDB" id="62644"/>
<dbReference type="GO" id="GO:0004347">
    <property type="term" value="F:glucose-6-phosphate isomerase activity"/>
    <property type="evidence" value="ECO:0007669"/>
    <property type="project" value="InterPro"/>
</dbReference>
<dbReference type="SUPFAM" id="SSF53697">
    <property type="entry name" value="SIS domain"/>
    <property type="match status" value="1"/>
</dbReference>
<dbReference type="GO" id="GO:0097367">
    <property type="term" value="F:carbohydrate derivative binding"/>
    <property type="evidence" value="ECO:0007669"/>
    <property type="project" value="InterPro"/>
</dbReference>
<dbReference type="InterPro" id="IPR001672">
    <property type="entry name" value="G6P_Isomerase"/>
</dbReference>